<name>A0A7J8QK37_GOSRA</name>
<evidence type="ECO:0000313" key="3">
    <source>
        <dbReference type="Proteomes" id="UP000593578"/>
    </source>
</evidence>
<keyword evidence="1" id="KW-1133">Transmembrane helix</keyword>
<reference evidence="2 3" key="1">
    <citation type="journal article" date="2019" name="Genome Biol. Evol.">
        <title>Insights into the evolution of the New World diploid cottons (Gossypium, subgenus Houzingenia) based on genome sequencing.</title>
        <authorList>
            <person name="Grover C.E."/>
            <person name="Arick M.A. 2nd"/>
            <person name="Thrash A."/>
            <person name="Conover J.L."/>
            <person name="Sanders W.S."/>
            <person name="Peterson D.G."/>
            <person name="Frelichowski J.E."/>
            <person name="Scheffler J.A."/>
            <person name="Scheffler B.E."/>
            <person name="Wendel J.F."/>
        </authorList>
    </citation>
    <scope>NUCLEOTIDE SEQUENCE [LARGE SCALE GENOMIC DNA]</scope>
    <source>
        <strain evidence="2">8</strain>
        <tissue evidence="2">Leaf</tissue>
    </source>
</reference>
<sequence>MVTTSSMTSIIITNHVTCLELLVLINMPFAVIRSVIYPFHPTGFYSLRYKIKRFCSSIATCRPRVIFHGTIFIVLLKMKVMRRWHCLVTILC</sequence>
<feature type="transmembrane region" description="Helical" evidence="1">
    <location>
        <begin position="56"/>
        <end position="76"/>
    </location>
</feature>
<feature type="transmembrane region" description="Helical" evidence="1">
    <location>
        <begin position="12"/>
        <end position="36"/>
    </location>
</feature>
<organism evidence="2 3">
    <name type="scientific">Gossypium raimondii</name>
    <name type="common">Peruvian cotton</name>
    <name type="synonym">Gossypium klotzschianum subsp. raimondii</name>
    <dbReference type="NCBI Taxonomy" id="29730"/>
    <lineage>
        <taxon>Eukaryota</taxon>
        <taxon>Viridiplantae</taxon>
        <taxon>Streptophyta</taxon>
        <taxon>Embryophyta</taxon>
        <taxon>Tracheophyta</taxon>
        <taxon>Spermatophyta</taxon>
        <taxon>Magnoliopsida</taxon>
        <taxon>eudicotyledons</taxon>
        <taxon>Gunneridae</taxon>
        <taxon>Pentapetalae</taxon>
        <taxon>rosids</taxon>
        <taxon>malvids</taxon>
        <taxon>Malvales</taxon>
        <taxon>Malvaceae</taxon>
        <taxon>Malvoideae</taxon>
        <taxon>Gossypium</taxon>
    </lineage>
</organism>
<dbReference type="EMBL" id="JABEZZ010000013">
    <property type="protein sequence ID" value="MBA0601934.1"/>
    <property type="molecule type" value="Genomic_DNA"/>
</dbReference>
<dbReference type="Proteomes" id="UP000593578">
    <property type="component" value="Unassembled WGS sequence"/>
</dbReference>
<proteinExistence type="predicted"/>
<evidence type="ECO:0000313" key="2">
    <source>
        <dbReference type="EMBL" id="MBA0601934.1"/>
    </source>
</evidence>
<accession>A0A7J8QK37</accession>
<keyword evidence="1" id="KW-0812">Transmembrane</keyword>
<evidence type="ECO:0000256" key="1">
    <source>
        <dbReference type="SAM" id="Phobius"/>
    </source>
</evidence>
<gene>
    <name evidence="2" type="ORF">Gorai_002137</name>
</gene>
<dbReference type="AlphaFoldDB" id="A0A7J8QK37"/>
<protein>
    <submittedName>
        <fullName evidence="2">Uncharacterized protein</fullName>
    </submittedName>
</protein>
<keyword evidence="1" id="KW-0472">Membrane</keyword>
<comment type="caution">
    <text evidence="2">The sequence shown here is derived from an EMBL/GenBank/DDBJ whole genome shotgun (WGS) entry which is preliminary data.</text>
</comment>